<feature type="transmembrane region" description="Helical" evidence="6">
    <location>
        <begin position="198"/>
        <end position="221"/>
    </location>
</feature>
<dbReference type="InParanoid" id="A0A2T3A706"/>
<feature type="transmembrane region" description="Helical" evidence="6">
    <location>
        <begin position="83"/>
        <end position="102"/>
    </location>
</feature>
<evidence type="ECO:0000256" key="2">
    <source>
        <dbReference type="ARBA" id="ARBA00022448"/>
    </source>
</evidence>
<feature type="transmembrane region" description="Helical" evidence="6">
    <location>
        <begin position="50"/>
        <end position="71"/>
    </location>
</feature>
<feature type="transmembrane region" description="Helical" evidence="6">
    <location>
        <begin position="411"/>
        <end position="433"/>
    </location>
</feature>
<evidence type="ECO:0000256" key="4">
    <source>
        <dbReference type="ARBA" id="ARBA00022989"/>
    </source>
</evidence>
<feature type="transmembrane region" description="Helical" evidence="6">
    <location>
        <begin position="140"/>
        <end position="164"/>
    </location>
</feature>
<feature type="transmembrane region" description="Helical" evidence="6">
    <location>
        <begin position="322"/>
        <end position="348"/>
    </location>
</feature>
<dbReference type="EMBL" id="KZ678450">
    <property type="protein sequence ID" value="PSR84029.1"/>
    <property type="molecule type" value="Genomic_DNA"/>
</dbReference>
<feature type="transmembrane region" description="Helical" evidence="6">
    <location>
        <begin position="453"/>
        <end position="476"/>
    </location>
</feature>
<dbReference type="OrthoDB" id="4476201at2759"/>
<dbReference type="Pfam" id="PF13520">
    <property type="entry name" value="AA_permease_2"/>
    <property type="match status" value="1"/>
</dbReference>
<evidence type="ECO:0000313" key="8">
    <source>
        <dbReference type="Proteomes" id="UP000241462"/>
    </source>
</evidence>
<dbReference type="AlphaFoldDB" id="A0A2T3A706"/>
<evidence type="ECO:0000256" key="1">
    <source>
        <dbReference type="ARBA" id="ARBA00004141"/>
    </source>
</evidence>
<keyword evidence="5 6" id="KW-0472">Membrane</keyword>
<dbReference type="Gene3D" id="1.20.1740.10">
    <property type="entry name" value="Amino acid/polyamine transporter I"/>
    <property type="match status" value="1"/>
</dbReference>
<keyword evidence="3 6" id="KW-0812">Transmembrane</keyword>
<dbReference type="InterPro" id="IPR002293">
    <property type="entry name" value="AA/rel_permease1"/>
</dbReference>
<comment type="subcellular location">
    <subcellularLocation>
        <location evidence="1">Membrane</location>
        <topology evidence="1">Multi-pass membrane protein</topology>
    </subcellularLocation>
</comment>
<accession>A0A2T3A706</accession>
<dbReference type="PIRSF" id="PIRSF006060">
    <property type="entry name" value="AA_transporter"/>
    <property type="match status" value="1"/>
</dbReference>
<dbReference type="GO" id="GO:0022857">
    <property type="term" value="F:transmembrane transporter activity"/>
    <property type="evidence" value="ECO:0007669"/>
    <property type="project" value="InterPro"/>
</dbReference>
<sequence>MSIKSASDPKEDVAGLTSLEKTVSTSLGITEDNPLSHLGLEPEVRKDLNLLGIIATGWNICNSWVAVAATMSISIASGGPMTMIYGIVIIFLLGGSCALSMAEIASTYPTAGGQYHWTSILSPPSLSRGLSYWCGLVNTFGWIASIAGFIVPFPTITLALVSFWNPGYVAEAWHTFVIYQALNILLTVYNIFGLKKTFWIMDVGFFMSIIAFFVMAITCLVESNPKQSSESIWTHFENTSGWSSDAVVFLIGLVNPNFIYSGLDGVIHLSEECSNAATAIPRALASTVLIGFVTSLGFAIALCYSYHNFDDVLASAFPALEIFYQATASARVATFFTIVLAIISLFAITGAQQTASRLTWSFARDEALAMSSHLSQVHPRWGVPIYALLFNAVCVAALGCIYLGSSDAFNSLVSAGLILQQLSFAFPAALMLYHRISGTVQEIMPLNKEAFRLPFGTGALANGLTIVLALISTIFYNFPAGLPATADAMNYASAVTGALVLIGIVNWYGYAVKHYNGPRLDSHHSATVDEST</sequence>
<dbReference type="PANTHER" id="PTHR45649:SF19">
    <property type="entry name" value="TRANSPORTER, PUTATIVE (EUROFUNG)-RELATED"/>
    <property type="match status" value="1"/>
</dbReference>
<name>A0A2T3A706_9PEZI</name>
<keyword evidence="4 6" id="KW-1133">Transmembrane helix</keyword>
<evidence type="ECO:0000256" key="6">
    <source>
        <dbReference type="SAM" id="Phobius"/>
    </source>
</evidence>
<feature type="transmembrane region" description="Helical" evidence="6">
    <location>
        <begin position="385"/>
        <end position="405"/>
    </location>
</feature>
<dbReference type="PANTHER" id="PTHR45649">
    <property type="entry name" value="AMINO-ACID PERMEASE BAT1"/>
    <property type="match status" value="1"/>
</dbReference>
<evidence type="ECO:0000256" key="5">
    <source>
        <dbReference type="ARBA" id="ARBA00023136"/>
    </source>
</evidence>
<keyword evidence="8" id="KW-1185">Reference proteome</keyword>
<keyword evidence="2" id="KW-0813">Transport</keyword>
<gene>
    <name evidence="7" type="ORF">BD289DRAFT_268991</name>
</gene>
<reference evidence="7 8" key="1">
    <citation type="journal article" date="2018" name="Mycol. Prog.">
        <title>Coniella lustricola, a new species from submerged detritus.</title>
        <authorList>
            <person name="Raudabaugh D.B."/>
            <person name="Iturriaga T."/>
            <person name="Carver A."/>
            <person name="Mondo S."/>
            <person name="Pangilinan J."/>
            <person name="Lipzen A."/>
            <person name="He G."/>
            <person name="Amirebrahimi M."/>
            <person name="Grigoriev I.V."/>
            <person name="Miller A.N."/>
        </authorList>
    </citation>
    <scope>NUCLEOTIDE SEQUENCE [LARGE SCALE GENOMIC DNA]</scope>
    <source>
        <strain evidence="7 8">B22-T-1</strain>
    </source>
</reference>
<feature type="transmembrane region" description="Helical" evidence="6">
    <location>
        <begin position="488"/>
        <end position="510"/>
    </location>
</feature>
<evidence type="ECO:0000313" key="7">
    <source>
        <dbReference type="EMBL" id="PSR84029.1"/>
    </source>
</evidence>
<feature type="transmembrane region" description="Helical" evidence="6">
    <location>
        <begin position="284"/>
        <end position="307"/>
    </location>
</feature>
<protein>
    <submittedName>
        <fullName evidence="7">Amino acid/polyamine transporter I</fullName>
    </submittedName>
</protein>
<feature type="transmembrane region" description="Helical" evidence="6">
    <location>
        <begin position="176"/>
        <end position="192"/>
    </location>
</feature>
<dbReference type="STRING" id="2025994.A0A2T3A706"/>
<proteinExistence type="predicted"/>
<evidence type="ECO:0000256" key="3">
    <source>
        <dbReference type="ARBA" id="ARBA00022692"/>
    </source>
</evidence>
<dbReference type="GO" id="GO:0016020">
    <property type="term" value="C:membrane"/>
    <property type="evidence" value="ECO:0007669"/>
    <property type="project" value="UniProtKB-SubCell"/>
</dbReference>
<dbReference type="Proteomes" id="UP000241462">
    <property type="component" value="Unassembled WGS sequence"/>
</dbReference>
<organism evidence="7 8">
    <name type="scientific">Coniella lustricola</name>
    <dbReference type="NCBI Taxonomy" id="2025994"/>
    <lineage>
        <taxon>Eukaryota</taxon>
        <taxon>Fungi</taxon>
        <taxon>Dikarya</taxon>
        <taxon>Ascomycota</taxon>
        <taxon>Pezizomycotina</taxon>
        <taxon>Sordariomycetes</taxon>
        <taxon>Sordariomycetidae</taxon>
        <taxon>Diaporthales</taxon>
        <taxon>Schizoparmaceae</taxon>
        <taxon>Coniella</taxon>
    </lineage>
</organism>